<dbReference type="PANTHER" id="PTHR48103">
    <property type="entry name" value="MIDASIN-RELATED"/>
    <property type="match status" value="1"/>
</dbReference>
<evidence type="ECO:0000256" key="2">
    <source>
        <dbReference type="ARBA" id="ARBA00022840"/>
    </source>
</evidence>
<keyword evidence="2" id="KW-0067">ATP-binding</keyword>
<dbReference type="EMBL" id="BMAR01000001">
    <property type="protein sequence ID" value="GFR41362.1"/>
    <property type="molecule type" value="Genomic_DNA"/>
</dbReference>
<keyword evidence="1" id="KW-0547">Nucleotide-binding</keyword>
<dbReference type="GO" id="GO:0005524">
    <property type="term" value="F:ATP binding"/>
    <property type="evidence" value="ECO:0007669"/>
    <property type="project" value="UniProtKB-KW"/>
</dbReference>
<evidence type="ECO:0000313" key="3">
    <source>
        <dbReference type="EMBL" id="GFR41362.1"/>
    </source>
</evidence>
<feature type="non-terminal residue" evidence="3">
    <location>
        <position position="1"/>
    </location>
</feature>
<dbReference type="GO" id="GO:0005634">
    <property type="term" value="C:nucleus"/>
    <property type="evidence" value="ECO:0007669"/>
    <property type="project" value="TreeGrafter"/>
</dbReference>
<name>A0AAD3HHT1_9CHLO</name>
<protein>
    <submittedName>
        <fullName evidence="3">Uncharacterized protein</fullName>
    </submittedName>
</protein>
<dbReference type="Proteomes" id="UP001054857">
    <property type="component" value="Unassembled WGS sequence"/>
</dbReference>
<evidence type="ECO:0000256" key="1">
    <source>
        <dbReference type="ARBA" id="ARBA00022741"/>
    </source>
</evidence>
<dbReference type="GO" id="GO:0000027">
    <property type="term" value="P:ribosomal large subunit assembly"/>
    <property type="evidence" value="ECO:0007669"/>
    <property type="project" value="TreeGrafter"/>
</dbReference>
<dbReference type="PANTHER" id="PTHR48103:SF2">
    <property type="entry name" value="MIDASIN"/>
    <property type="match status" value="1"/>
</dbReference>
<proteinExistence type="predicted"/>
<dbReference type="GO" id="GO:0000055">
    <property type="term" value="P:ribosomal large subunit export from nucleus"/>
    <property type="evidence" value="ECO:0007669"/>
    <property type="project" value="TreeGrafter"/>
</dbReference>
<sequence length="113" mass="11774">PSQYPALQREAAELAASLAAPRRVLALLGALCDSAAAAAALHEATVWQANARAWCERFGQQYAWYPDLSQPVQLAVYEMIRGVALLAAAAPASSPAAHTYHAAAAPAAPLVPQ</sequence>
<keyword evidence="4" id="KW-1185">Reference proteome</keyword>
<gene>
    <name evidence="3" type="ORF">Agub_g2045</name>
</gene>
<dbReference type="GO" id="GO:0030687">
    <property type="term" value="C:preribosome, large subunit precursor"/>
    <property type="evidence" value="ECO:0007669"/>
    <property type="project" value="TreeGrafter"/>
</dbReference>
<accession>A0AAD3HHT1</accession>
<reference evidence="3 4" key="1">
    <citation type="journal article" date="2021" name="Sci. Rep.">
        <title>Genome sequencing of the multicellular alga Astrephomene provides insights into convergent evolution of germ-soma differentiation.</title>
        <authorList>
            <person name="Yamashita S."/>
            <person name="Yamamoto K."/>
            <person name="Matsuzaki R."/>
            <person name="Suzuki S."/>
            <person name="Yamaguchi H."/>
            <person name="Hirooka S."/>
            <person name="Minakuchi Y."/>
            <person name="Miyagishima S."/>
            <person name="Kawachi M."/>
            <person name="Toyoda A."/>
            <person name="Nozaki H."/>
        </authorList>
    </citation>
    <scope>NUCLEOTIDE SEQUENCE [LARGE SCALE GENOMIC DNA]</scope>
    <source>
        <strain evidence="3 4">NIES-4017</strain>
    </source>
</reference>
<feature type="non-terminal residue" evidence="3">
    <location>
        <position position="113"/>
    </location>
</feature>
<comment type="caution">
    <text evidence="3">The sequence shown here is derived from an EMBL/GenBank/DDBJ whole genome shotgun (WGS) entry which is preliminary data.</text>
</comment>
<organism evidence="3 4">
    <name type="scientific">Astrephomene gubernaculifera</name>
    <dbReference type="NCBI Taxonomy" id="47775"/>
    <lineage>
        <taxon>Eukaryota</taxon>
        <taxon>Viridiplantae</taxon>
        <taxon>Chlorophyta</taxon>
        <taxon>core chlorophytes</taxon>
        <taxon>Chlorophyceae</taxon>
        <taxon>CS clade</taxon>
        <taxon>Chlamydomonadales</taxon>
        <taxon>Astrephomenaceae</taxon>
        <taxon>Astrephomene</taxon>
    </lineage>
</organism>
<dbReference type="AlphaFoldDB" id="A0AAD3HHT1"/>
<evidence type="ECO:0000313" key="4">
    <source>
        <dbReference type="Proteomes" id="UP001054857"/>
    </source>
</evidence>